<dbReference type="Pfam" id="PF00501">
    <property type="entry name" value="AMP-binding"/>
    <property type="match status" value="1"/>
</dbReference>
<organism evidence="4 5">
    <name type="scientific">Nocardia terpenica</name>
    <dbReference type="NCBI Taxonomy" id="455432"/>
    <lineage>
        <taxon>Bacteria</taxon>
        <taxon>Bacillati</taxon>
        <taxon>Actinomycetota</taxon>
        <taxon>Actinomycetes</taxon>
        <taxon>Mycobacteriales</taxon>
        <taxon>Nocardiaceae</taxon>
        <taxon>Nocardia</taxon>
    </lineage>
</organism>
<feature type="domain" description="AMP-dependent synthetase/ligase" evidence="2">
    <location>
        <begin position="33"/>
        <end position="401"/>
    </location>
</feature>
<dbReference type="PANTHER" id="PTHR43767">
    <property type="entry name" value="LONG-CHAIN-FATTY-ACID--COA LIGASE"/>
    <property type="match status" value="1"/>
</dbReference>
<dbReference type="Gene3D" id="3.40.50.12780">
    <property type="entry name" value="N-terminal domain of ligase-like"/>
    <property type="match status" value="1"/>
</dbReference>
<proteinExistence type="predicted"/>
<keyword evidence="1 4" id="KW-0436">Ligase</keyword>
<dbReference type="KEGG" id="ntp:CRH09_09670"/>
<dbReference type="PROSITE" id="PS00455">
    <property type="entry name" value="AMP_BINDING"/>
    <property type="match status" value="1"/>
</dbReference>
<evidence type="ECO:0000313" key="4">
    <source>
        <dbReference type="EMBL" id="ATL66433.1"/>
    </source>
</evidence>
<dbReference type="InterPro" id="IPR025110">
    <property type="entry name" value="AMP-bd_C"/>
</dbReference>
<reference evidence="4 5" key="1">
    <citation type="submission" date="2017-10" db="EMBL/GenBank/DDBJ databases">
        <title>Comparative genomics between pathogenic Norcardia.</title>
        <authorList>
            <person name="Zeng L."/>
        </authorList>
    </citation>
    <scope>NUCLEOTIDE SEQUENCE [LARGE SCALE GENOMIC DNA]</scope>
    <source>
        <strain evidence="4 5">NC_YFY_NT001</strain>
    </source>
</reference>
<evidence type="ECO:0000256" key="1">
    <source>
        <dbReference type="ARBA" id="ARBA00022598"/>
    </source>
</evidence>
<evidence type="ECO:0000259" key="2">
    <source>
        <dbReference type="Pfam" id="PF00501"/>
    </source>
</evidence>
<sequence>MLSGCTPWPPDMAAHYRESGAWRGCTLATLTRASAERHPDRTALVHHKRRISYAELQRRIERLASGLHAEGVSPGDRVLVQLPNIPEFVIVCLALFQIDAKPVLMLPGYRESEIRSICDRSQPVAYIVGAAPGFDIAALGTELLGSSSTLRNIFVAGGDTDSAESEPGPGMVPLSRVDGPPRNHTASDSSDVAFFLLSGGTTGAPKLIPRTHDDYLCQLRAVVDAVALDESDVYLATLPAAFNFTFGCPGVLGTLYTGGTVVLSEEPDPLYGLRLVADEGVTVVSLVPTLAGLWVDEQTIAPLNTSSLRLLQVGGAPLHRELATRIVTTFGPCLQQVFGMAEGLLSMTRPGDPDDIVLGTQGRPLSDLDEIRIVDDNGTAVAPGGYGELEVRGPYTFRGYYRAPEQNTTAFTSDGFYRTGDLARVTTDGHLEVVGRRKDIVNRGGMKISAAELEGHLVSHSAVADAAVVPVADRVLGQRVCACIVGTDAETPSLVELKKHCLARGLADYKLPDYLEVLPRFPVTPLGKIDKKALEALVAVEVHDRSESKEFIR</sequence>
<dbReference type="Gene3D" id="3.30.300.30">
    <property type="match status" value="1"/>
</dbReference>
<dbReference type="InterPro" id="IPR042099">
    <property type="entry name" value="ANL_N_sf"/>
</dbReference>
<dbReference type="InterPro" id="IPR020845">
    <property type="entry name" value="AMP-binding_CS"/>
</dbReference>
<name>A0A291RFS6_9NOCA</name>
<dbReference type="EMBL" id="CP023778">
    <property type="protein sequence ID" value="ATL66433.1"/>
    <property type="molecule type" value="Genomic_DNA"/>
</dbReference>
<accession>A0A291RFS6</accession>
<dbReference type="AlphaFoldDB" id="A0A291RFS6"/>
<dbReference type="Pfam" id="PF13193">
    <property type="entry name" value="AMP-binding_C"/>
    <property type="match status" value="1"/>
</dbReference>
<gene>
    <name evidence="4" type="ORF">CRH09_09670</name>
</gene>
<dbReference type="InterPro" id="IPR000873">
    <property type="entry name" value="AMP-dep_synth/lig_dom"/>
</dbReference>
<evidence type="ECO:0000259" key="3">
    <source>
        <dbReference type="Pfam" id="PF13193"/>
    </source>
</evidence>
<feature type="domain" description="AMP-binding enzyme C-terminal" evidence="3">
    <location>
        <begin position="452"/>
        <end position="528"/>
    </location>
</feature>
<dbReference type="PANTHER" id="PTHR43767:SF1">
    <property type="entry name" value="NONRIBOSOMAL PEPTIDE SYNTHASE PES1 (EUROFUNG)-RELATED"/>
    <property type="match status" value="1"/>
</dbReference>
<dbReference type="SUPFAM" id="SSF56801">
    <property type="entry name" value="Acetyl-CoA synthetase-like"/>
    <property type="match status" value="1"/>
</dbReference>
<dbReference type="GO" id="GO:0016878">
    <property type="term" value="F:acid-thiol ligase activity"/>
    <property type="evidence" value="ECO:0007669"/>
    <property type="project" value="UniProtKB-ARBA"/>
</dbReference>
<evidence type="ECO:0000313" key="5">
    <source>
        <dbReference type="Proteomes" id="UP000221961"/>
    </source>
</evidence>
<dbReference type="InterPro" id="IPR050237">
    <property type="entry name" value="ATP-dep_AMP-bd_enzyme"/>
</dbReference>
<dbReference type="Proteomes" id="UP000221961">
    <property type="component" value="Chromosome"/>
</dbReference>
<dbReference type="InterPro" id="IPR045851">
    <property type="entry name" value="AMP-bd_C_sf"/>
</dbReference>
<protein>
    <submittedName>
        <fullName evidence="4">2,3-dihydroxybenzoate-AMP ligase</fullName>
    </submittedName>
</protein>
<dbReference type="FunFam" id="2.30.38.10:FF:000003">
    <property type="entry name" value="Vibriobactin-specific 2,3-dihydroxybenzoate-AMP ligase"/>
    <property type="match status" value="1"/>
</dbReference>